<proteinExistence type="predicted"/>
<gene>
    <name evidence="2" type="ORF">HINF_LOCUS23716</name>
    <name evidence="3" type="ORF">HINF_LOCUS58407</name>
</gene>
<feature type="transmembrane region" description="Helical" evidence="1">
    <location>
        <begin position="434"/>
        <end position="462"/>
    </location>
</feature>
<feature type="transmembrane region" description="Helical" evidence="1">
    <location>
        <begin position="41"/>
        <end position="64"/>
    </location>
</feature>
<dbReference type="AlphaFoldDB" id="A0AA86U0Z0"/>
<evidence type="ECO:0000256" key="1">
    <source>
        <dbReference type="SAM" id="Phobius"/>
    </source>
</evidence>
<keyword evidence="1" id="KW-1133">Transmembrane helix</keyword>
<feature type="transmembrane region" description="Helical" evidence="1">
    <location>
        <begin position="639"/>
        <end position="672"/>
    </location>
</feature>
<feature type="transmembrane region" description="Helical" evidence="1">
    <location>
        <begin position="361"/>
        <end position="381"/>
    </location>
</feature>
<feature type="transmembrane region" description="Helical" evidence="1">
    <location>
        <begin position="601"/>
        <end position="619"/>
    </location>
</feature>
<dbReference type="EMBL" id="CATOUU010000630">
    <property type="protein sequence ID" value="CAI9936071.1"/>
    <property type="molecule type" value="Genomic_DNA"/>
</dbReference>
<feature type="transmembrane region" description="Helical" evidence="1">
    <location>
        <begin position="291"/>
        <end position="315"/>
    </location>
</feature>
<keyword evidence="1" id="KW-0472">Membrane</keyword>
<name>A0AA86U0Z0_9EUKA</name>
<sequence>MINNITLYDRILCAIFLSIAFIIYNIRSFQLQTKYARHRRIYIILNALLSVSTIITLDCAIIMMNAKIGLAAIVQYTLLCILSTLQFVLKPITKIANIMIQFIIDSDQQTELEQQLDKRFSSGGWKQMVNDAGYDEEIYKLKTNTFNILRRTSDDPQKFENEREELLQNVIQDFIYQSINLARAQEHLHKFEDKAFNQAYLSVPEGRIVMNLKQQLENVVEEQEKLEQFTSLKDCLNWKKFNSKLATFFFIQLIFSLFDALLGLTDMIQFFELCGIEMPNMDHWLFFVPNQIYELLTPLKTGLGFLISIILVLLIQSITDYQKYHLAKEKSKFLWLAQKSTVFWSNSCRSQNNNIFNVQQVVHKLILTFLKFFEGFVGIILTDYSTMYIQEAQTLTQAMPRIVLCILLVIQAFDSKYFSLLIQLPVYRFKSCKFFTALFKILIDLLYMLNCIFTGFFSQILFPFELVSAMFGFHNSKTKELLTRMDLEELEMRSSRSNKAVKTPLLRLCKNLSILAFEATLIIGNIDNLSIILLSLIGVCAAYDVMFFFLSWKYNKRLLSKKKLFVFELIDNVERFCMLEPKTEQTSIWQNFVIGEKIMKYSAIPYIGSLIGCITNYLNGPPLIVSGEIQEQLPYWLNYLHLGSFLIFVFLFGLNNIYYIIPLVIWVILFVLDTWEEAEDYLADESSIVKQTIFKAKEETDDEQKNRVTKSWLLQEIEDKDVEFLERKMCHKKGYEPDETQFLASATNLVTM</sequence>
<feature type="transmembrane region" description="Helical" evidence="1">
    <location>
        <begin position="6"/>
        <end position="29"/>
    </location>
</feature>
<accession>A0AA86U0Z0</accession>
<dbReference type="EMBL" id="CAXDID020000328">
    <property type="protein sequence ID" value="CAL6077522.1"/>
    <property type="molecule type" value="Genomic_DNA"/>
</dbReference>
<evidence type="ECO:0000313" key="3">
    <source>
        <dbReference type="EMBL" id="CAL6077522.1"/>
    </source>
</evidence>
<evidence type="ECO:0000313" key="4">
    <source>
        <dbReference type="Proteomes" id="UP001642409"/>
    </source>
</evidence>
<protein>
    <submittedName>
        <fullName evidence="2">Uncharacterized protein</fullName>
    </submittedName>
</protein>
<feature type="transmembrane region" description="Helical" evidence="1">
    <location>
        <begin position="531"/>
        <end position="552"/>
    </location>
</feature>
<keyword evidence="1" id="KW-0812">Transmembrane</keyword>
<dbReference type="Proteomes" id="UP001642409">
    <property type="component" value="Unassembled WGS sequence"/>
</dbReference>
<feature type="transmembrane region" description="Helical" evidence="1">
    <location>
        <begin position="70"/>
        <end position="89"/>
    </location>
</feature>
<keyword evidence="4" id="KW-1185">Reference proteome</keyword>
<reference evidence="2" key="1">
    <citation type="submission" date="2023-06" db="EMBL/GenBank/DDBJ databases">
        <authorList>
            <person name="Kurt Z."/>
        </authorList>
    </citation>
    <scope>NUCLEOTIDE SEQUENCE</scope>
</reference>
<feature type="transmembrane region" description="Helical" evidence="1">
    <location>
        <begin position="248"/>
        <end position="271"/>
    </location>
</feature>
<evidence type="ECO:0000313" key="2">
    <source>
        <dbReference type="EMBL" id="CAI9936071.1"/>
    </source>
</evidence>
<feature type="transmembrane region" description="Helical" evidence="1">
    <location>
        <begin position="401"/>
        <end position="422"/>
    </location>
</feature>
<reference evidence="3 4" key="2">
    <citation type="submission" date="2024-07" db="EMBL/GenBank/DDBJ databases">
        <authorList>
            <person name="Akdeniz Z."/>
        </authorList>
    </citation>
    <scope>NUCLEOTIDE SEQUENCE [LARGE SCALE GENOMIC DNA]</scope>
</reference>
<comment type="caution">
    <text evidence="2">The sequence shown here is derived from an EMBL/GenBank/DDBJ whole genome shotgun (WGS) entry which is preliminary data.</text>
</comment>
<organism evidence="2">
    <name type="scientific">Hexamita inflata</name>
    <dbReference type="NCBI Taxonomy" id="28002"/>
    <lineage>
        <taxon>Eukaryota</taxon>
        <taxon>Metamonada</taxon>
        <taxon>Diplomonadida</taxon>
        <taxon>Hexamitidae</taxon>
        <taxon>Hexamitinae</taxon>
        <taxon>Hexamita</taxon>
    </lineage>
</organism>